<evidence type="ECO:0000313" key="7">
    <source>
        <dbReference type="EMBL" id="CCF56484.1"/>
    </source>
</evidence>
<dbReference type="InParanoid" id="H2AQ34"/>
<dbReference type="STRING" id="1071382.H2AQ34"/>
<keyword evidence="5" id="KW-0496">Mitochondrion</keyword>
<dbReference type="PRINTS" id="PR00143">
    <property type="entry name" value="CITRTSNTHASE"/>
</dbReference>
<comment type="similarity">
    <text evidence="2 6">Belongs to the citrate synthase family.</text>
</comment>
<dbReference type="GO" id="GO:0005975">
    <property type="term" value="P:carbohydrate metabolic process"/>
    <property type="evidence" value="ECO:0007669"/>
    <property type="project" value="TreeGrafter"/>
</dbReference>
<dbReference type="Pfam" id="PF00285">
    <property type="entry name" value="Citrate_synt"/>
    <property type="match status" value="1"/>
</dbReference>
<proteinExistence type="inferred from homology"/>
<evidence type="ECO:0000256" key="5">
    <source>
        <dbReference type="ARBA" id="ARBA00023128"/>
    </source>
</evidence>
<dbReference type="GO" id="GO:0050440">
    <property type="term" value="F:2-methylcitrate synthase activity"/>
    <property type="evidence" value="ECO:0007669"/>
    <property type="project" value="EnsemblFungi"/>
</dbReference>
<evidence type="ECO:0000313" key="8">
    <source>
        <dbReference type="Proteomes" id="UP000005220"/>
    </source>
</evidence>
<organism evidence="7 8">
    <name type="scientific">Kazachstania africana (strain ATCC 22294 / BCRC 22015 / CBS 2517 / CECT 1963 / NBRC 1671 / NRRL Y-8276)</name>
    <name type="common">Yeast</name>
    <name type="synonym">Kluyveromyces africanus</name>
    <dbReference type="NCBI Taxonomy" id="1071382"/>
    <lineage>
        <taxon>Eukaryota</taxon>
        <taxon>Fungi</taxon>
        <taxon>Dikarya</taxon>
        <taxon>Ascomycota</taxon>
        <taxon>Saccharomycotina</taxon>
        <taxon>Saccharomycetes</taxon>
        <taxon>Saccharomycetales</taxon>
        <taxon>Saccharomycetaceae</taxon>
        <taxon>Kazachstania</taxon>
    </lineage>
</organism>
<dbReference type="InterPro" id="IPR016143">
    <property type="entry name" value="Citrate_synth-like_sm_a-sub"/>
</dbReference>
<dbReference type="Proteomes" id="UP000005220">
    <property type="component" value="Chromosome 2"/>
</dbReference>
<protein>
    <recommendedName>
        <fullName evidence="6">Citrate synthase</fullName>
    </recommendedName>
</protein>
<dbReference type="FunCoup" id="H2AQ34">
    <property type="interactions" value="202"/>
</dbReference>
<dbReference type="GO" id="GO:0036440">
    <property type="term" value="F:citrate synthase activity"/>
    <property type="evidence" value="ECO:0007669"/>
    <property type="project" value="EnsemblFungi"/>
</dbReference>
<gene>
    <name evidence="7" type="primary">KAFR0B01850</name>
    <name evidence="7" type="ORF">KAFR_0B01850</name>
</gene>
<dbReference type="RefSeq" id="XP_003955619.1">
    <property type="nucleotide sequence ID" value="XM_003955570.1"/>
</dbReference>
<dbReference type="HOGENOM" id="CLU_022049_2_1_1"/>
<dbReference type="GO" id="GO:0019629">
    <property type="term" value="P:propionate catabolic process, 2-methylcitrate cycle"/>
    <property type="evidence" value="ECO:0007669"/>
    <property type="project" value="EnsemblFungi"/>
</dbReference>
<sequence length="466" mass="52505">MLKNTVRSLKDEIKELIPQKTQQFNLFRKKFKDVKIDTITVNSILSGMRGNKSMFWQGTTLDPIEGIRFNNFTLSQCQTSLPGLNQNNHSNIFLPESMLWFLMTGGKIPTLQQSLQLSNDLSERTKNGNLPPNVNNILSQLPKKMHPMTQLSIGLLLLQENSFFQKNYENGTLNKDTYWEDTLEDSLNLIAMMPLLAGKIYSNMINEGKPLGQFNPSKDWSYNICSLIGINKNSDSSNISNLSNRQLEDFVNLMRLYLGIHVDHEGGNVSAHSTHLVGSALTDPYLSYSSGINGLAGPLHGLAAQEVVRFLIEMNSNISSPKNLLEIENYLWNLLSCKRVIPGYGHAVLRNTDPRFTSLLNFVHERSQEFANDSHVQLMQNLTKVAPKVLTEHGKCQNPYPNVDSASGILFYHYGLKQTLFMTVIFACSRAIGPLSQLVWDRIYGLPIERPKSLDLNSLKKLVTSP</sequence>
<dbReference type="GO" id="GO:0006099">
    <property type="term" value="P:tricarboxylic acid cycle"/>
    <property type="evidence" value="ECO:0007669"/>
    <property type="project" value="EnsemblFungi"/>
</dbReference>
<evidence type="ECO:0000256" key="4">
    <source>
        <dbReference type="ARBA" id="ARBA00022946"/>
    </source>
</evidence>
<dbReference type="PROSITE" id="PS00480">
    <property type="entry name" value="CITRATE_SYNTHASE"/>
    <property type="match status" value="1"/>
</dbReference>
<evidence type="ECO:0000256" key="2">
    <source>
        <dbReference type="ARBA" id="ARBA00010566"/>
    </source>
</evidence>
<dbReference type="PANTHER" id="PTHR11739:SF15">
    <property type="entry name" value="CITRATE SYNTHASE 3, MITOCHONDRIAL"/>
    <property type="match status" value="1"/>
</dbReference>
<dbReference type="GeneID" id="13882787"/>
<evidence type="ECO:0000256" key="3">
    <source>
        <dbReference type="ARBA" id="ARBA00022679"/>
    </source>
</evidence>
<reference evidence="7 8" key="1">
    <citation type="journal article" date="2011" name="Proc. Natl. Acad. Sci. U.S.A.">
        <title>Evolutionary erosion of yeast sex chromosomes by mating-type switching accidents.</title>
        <authorList>
            <person name="Gordon J.L."/>
            <person name="Armisen D."/>
            <person name="Proux-Wera E."/>
            <person name="Oheigeartaigh S.S."/>
            <person name="Byrne K.P."/>
            <person name="Wolfe K.H."/>
        </authorList>
    </citation>
    <scope>NUCLEOTIDE SEQUENCE [LARGE SCALE GENOMIC DNA]</scope>
    <source>
        <strain evidence="8">ATCC 22294 / BCRC 22015 / CBS 2517 / CECT 1963 / NBRC 1671 / NRRL Y-8276</strain>
    </source>
</reference>
<dbReference type="InterPro" id="IPR002020">
    <property type="entry name" value="Citrate_synthase"/>
</dbReference>
<dbReference type="KEGG" id="kaf:KAFR_0B01850"/>
<evidence type="ECO:0000256" key="6">
    <source>
        <dbReference type="RuleBase" id="RU000441"/>
    </source>
</evidence>
<keyword evidence="3 6" id="KW-0808">Transferase</keyword>
<keyword evidence="8" id="KW-1185">Reference proteome</keyword>
<dbReference type="NCBIfam" id="NF007128">
    <property type="entry name" value="PRK09569.1"/>
    <property type="match status" value="1"/>
</dbReference>
<dbReference type="InterPro" id="IPR019810">
    <property type="entry name" value="Citrate_synthase_AS"/>
</dbReference>
<dbReference type="GO" id="GO:0005759">
    <property type="term" value="C:mitochondrial matrix"/>
    <property type="evidence" value="ECO:0007669"/>
    <property type="project" value="TreeGrafter"/>
</dbReference>
<accession>H2AQ34</accession>
<dbReference type="AlphaFoldDB" id="H2AQ34"/>
<evidence type="ECO:0000256" key="1">
    <source>
        <dbReference type="ARBA" id="ARBA00004173"/>
    </source>
</evidence>
<dbReference type="OrthoDB" id="8017587at2759"/>
<dbReference type="Gene3D" id="1.10.580.10">
    <property type="entry name" value="Citrate Synthase, domain 1"/>
    <property type="match status" value="1"/>
</dbReference>
<dbReference type="EMBL" id="HE650822">
    <property type="protein sequence ID" value="CCF56484.1"/>
    <property type="molecule type" value="Genomic_DNA"/>
</dbReference>
<keyword evidence="4" id="KW-0809">Transit peptide</keyword>
<dbReference type="eggNOG" id="KOG2617">
    <property type="taxonomic scope" value="Eukaryota"/>
</dbReference>
<dbReference type="InterPro" id="IPR016142">
    <property type="entry name" value="Citrate_synth-like_lrg_a-sub"/>
</dbReference>
<dbReference type="SUPFAM" id="SSF48256">
    <property type="entry name" value="Citrate synthase"/>
    <property type="match status" value="1"/>
</dbReference>
<dbReference type="InterPro" id="IPR036969">
    <property type="entry name" value="Citrate_synthase_sf"/>
</dbReference>
<comment type="subcellular location">
    <subcellularLocation>
        <location evidence="1">Mitochondrion</location>
    </subcellularLocation>
</comment>
<dbReference type="Gene3D" id="1.10.230.10">
    <property type="entry name" value="Cytochrome P450-Terp, domain 2"/>
    <property type="match status" value="1"/>
</dbReference>
<name>H2AQ34_KAZAF</name>
<dbReference type="PANTHER" id="PTHR11739">
    <property type="entry name" value="CITRATE SYNTHASE"/>
    <property type="match status" value="1"/>
</dbReference>